<evidence type="ECO:0000256" key="1">
    <source>
        <dbReference type="SAM" id="SignalP"/>
    </source>
</evidence>
<organism evidence="3 4">
    <name type="scientific">Pseudomonas aegrilactucae</name>
    <dbReference type="NCBI Taxonomy" id="2854028"/>
    <lineage>
        <taxon>Bacteria</taxon>
        <taxon>Pseudomonadati</taxon>
        <taxon>Pseudomonadota</taxon>
        <taxon>Gammaproteobacteria</taxon>
        <taxon>Pseudomonadales</taxon>
        <taxon>Pseudomonadaceae</taxon>
        <taxon>Pseudomonas</taxon>
    </lineage>
</organism>
<comment type="caution">
    <text evidence="3">The sequence shown here is derived from an EMBL/GenBank/DDBJ whole genome shotgun (WGS) entry which is preliminary data.</text>
</comment>
<dbReference type="AlphaFoldDB" id="A0A9Q3AG99"/>
<name>A0A9Q3AG99_9PSED</name>
<feature type="domain" description="eCIS core" evidence="2">
    <location>
        <begin position="82"/>
        <end position="162"/>
    </location>
</feature>
<reference evidence="3" key="2">
    <citation type="journal article" date="2023" name="Plant Pathol.">
        <title>Dismantling and reorganizing Pseudomonas marginalis sensu#lato.</title>
        <authorList>
            <person name="Sawada H."/>
            <person name="Fujikawa T."/>
            <person name="Satou M."/>
        </authorList>
    </citation>
    <scope>NUCLEOTIDE SEQUENCE</scope>
    <source>
        <strain evidence="3">MAFF 301350</strain>
    </source>
</reference>
<gene>
    <name evidence="3" type="ORF">KUO17_25620</name>
</gene>
<sequence length="202" mass="21819">MSLRVLRYTLLGVLSSPGLALAACPSGQAPLCTVACYCAPVAPANLQDLGTLLESVGQMAASGLAGWLKRSRDMAAAGDVQPIPLDIRVQLEAYYDFQVLDAVRYKVGDPQQLDATTAMLQNPDVNAVTLVDIIVFRHAEDAHNNVALWAHELKHVQQYQQWGIEAFAARYTRDYNAVEAPAYAVQAEVQKALKGSTVGLAH</sequence>
<dbReference type="EMBL" id="JAHTBI010000132">
    <property type="protein sequence ID" value="MBV6290359.1"/>
    <property type="molecule type" value="Genomic_DNA"/>
</dbReference>
<accession>A0A9Q3AG99</accession>
<dbReference type="PROSITE" id="PS51257">
    <property type="entry name" value="PROKAR_LIPOPROTEIN"/>
    <property type="match status" value="1"/>
</dbReference>
<dbReference type="Proteomes" id="UP001106592">
    <property type="component" value="Unassembled WGS sequence"/>
</dbReference>
<evidence type="ECO:0000313" key="3">
    <source>
        <dbReference type="EMBL" id="MBV6290359.1"/>
    </source>
</evidence>
<keyword evidence="4" id="KW-1185">Reference proteome</keyword>
<evidence type="ECO:0000259" key="2">
    <source>
        <dbReference type="Pfam" id="PF13699"/>
    </source>
</evidence>
<evidence type="ECO:0000313" key="4">
    <source>
        <dbReference type="Proteomes" id="UP001106592"/>
    </source>
</evidence>
<feature type="signal peptide" evidence="1">
    <location>
        <begin position="1"/>
        <end position="22"/>
    </location>
</feature>
<proteinExistence type="predicted"/>
<dbReference type="InterPro" id="IPR025295">
    <property type="entry name" value="eCIS_core_dom"/>
</dbReference>
<reference evidence="3" key="1">
    <citation type="journal article" date="2022" name="Int. J. Syst. Evol. Microbiol.">
        <title>Pseudomonas aegrilactucae sp. nov. and Pseudomonas morbosilactucae sp. nov., pathogens causing bacterial rot of lettuce in Japan.</title>
        <authorList>
            <person name="Sawada H."/>
            <person name="Fujikawa T."/>
            <person name="Satou M."/>
        </authorList>
    </citation>
    <scope>NUCLEOTIDE SEQUENCE</scope>
    <source>
        <strain evidence="3">MAFF 301350</strain>
    </source>
</reference>
<dbReference type="RefSeq" id="WP_217978353.1">
    <property type="nucleotide sequence ID" value="NZ_JAHTBI010000132.1"/>
</dbReference>
<dbReference type="Pfam" id="PF13699">
    <property type="entry name" value="eCIS_core"/>
    <property type="match status" value="1"/>
</dbReference>
<keyword evidence="1" id="KW-0732">Signal</keyword>
<protein>
    <submittedName>
        <fullName evidence="3">DUF4157 domain-containing protein</fullName>
    </submittedName>
</protein>
<feature type="chain" id="PRO_5040282578" evidence="1">
    <location>
        <begin position="23"/>
        <end position="202"/>
    </location>
</feature>